<protein>
    <recommendedName>
        <fullName evidence="3">DUF2203 domain-containing protein</fullName>
    </recommendedName>
</protein>
<sequence>MSYSYFDLQTASSLLPWLKEKLMELKELKGDTERALVDGRKESLSVYVMHVDKIIREISEKGIIVRDPELGLVDFPAIINGRPAFLCWKFDEDEIMYWHYIEEGFVGRKRITGKEEILSYT</sequence>
<evidence type="ECO:0008006" key="3">
    <source>
        <dbReference type="Google" id="ProtNLM"/>
    </source>
</evidence>
<gene>
    <name evidence="1" type="ORF">CM19_06515</name>
</gene>
<dbReference type="RefSeq" id="WP_048099524.1">
    <property type="nucleotide sequence ID" value="NZ_JFZT01000039.1"/>
</dbReference>
<evidence type="ECO:0000313" key="1">
    <source>
        <dbReference type="EMBL" id="EZQ07007.1"/>
    </source>
</evidence>
<keyword evidence="2" id="KW-1185">Reference proteome</keyword>
<dbReference type="InterPro" id="IPR018699">
    <property type="entry name" value="DUF2203"/>
</dbReference>
<dbReference type="PIRSF" id="PIRSF016498">
    <property type="entry name" value="UCP016498"/>
    <property type="match status" value="1"/>
</dbReference>
<reference evidence="1 2" key="1">
    <citation type="submission" date="2014-03" db="EMBL/GenBank/DDBJ databases">
        <title>Draft genome sequence of the novel thermoacidophilic archaea Acidianus copahuensis ALE1 strain, isolated from Copahue volcanic area in Neuquen Argentina.</title>
        <authorList>
            <person name="Urbieta M.S."/>
            <person name="Rascovan N."/>
            <person name="Castro C."/>
            <person name="Revale S."/>
            <person name="Giaveno M.A."/>
            <person name="Vazquez M.P."/>
            <person name="Donati E.R."/>
        </authorList>
    </citation>
    <scope>NUCLEOTIDE SEQUENCE [LARGE SCALE GENOMIC DNA]</scope>
    <source>
        <strain evidence="1 2">ALE1</strain>
    </source>
</reference>
<comment type="caution">
    <text evidence="1">The sequence shown here is derived from an EMBL/GenBank/DDBJ whole genome shotgun (WGS) entry which is preliminary data.</text>
</comment>
<evidence type="ECO:0000313" key="2">
    <source>
        <dbReference type="Proteomes" id="UP000024332"/>
    </source>
</evidence>
<proteinExistence type="predicted"/>
<dbReference type="OrthoDB" id="7857at2157"/>
<dbReference type="Pfam" id="PF09969">
    <property type="entry name" value="DUF2203"/>
    <property type="match status" value="1"/>
</dbReference>
<accession>A0A031LPJ9</accession>
<organism evidence="1 2">
    <name type="scientific">Candidatus Acidianus copahuensis</name>
    <dbReference type="NCBI Taxonomy" id="1160895"/>
    <lineage>
        <taxon>Archaea</taxon>
        <taxon>Thermoproteota</taxon>
        <taxon>Thermoprotei</taxon>
        <taxon>Sulfolobales</taxon>
        <taxon>Sulfolobaceae</taxon>
        <taxon>Acidianus</taxon>
    </lineage>
</organism>
<dbReference type="Proteomes" id="UP000024332">
    <property type="component" value="Unassembled WGS sequence"/>
</dbReference>
<dbReference type="STRING" id="1160895.CM19_06515"/>
<name>A0A031LPJ9_9CREN</name>
<dbReference type="EMBL" id="JFZT01000039">
    <property type="protein sequence ID" value="EZQ07007.1"/>
    <property type="molecule type" value="Genomic_DNA"/>
</dbReference>
<dbReference type="AlphaFoldDB" id="A0A031LPJ9"/>